<proteinExistence type="predicted"/>
<dbReference type="RefSeq" id="WP_111530311.1">
    <property type="nucleotide sequence ID" value="NZ_JBHRSG010000003.1"/>
</dbReference>
<organism evidence="2 3">
    <name type="scientific">Phenylobacterium soli</name>
    <dbReference type="NCBI Taxonomy" id="2170551"/>
    <lineage>
        <taxon>Bacteria</taxon>
        <taxon>Pseudomonadati</taxon>
        <taxon>Pseudomonadota</taxon>
        <taxon>Alphaproteobacteria</taxon>
        <taxon>Caulobacterales</taxon>
        <taxon>Caulobacteraceae</taxon>
        <taxon>Phenylobacterium</taxon>
    </lineage>
</organism>
<name>A0A328AB02_9CAUL</name>
<accession>A0A328AB02</accession>
<dbReference type="Proteomes" id="UP000249254">
    <property type="component" value="Unassembled WGS sequence"/>
</dbReference>
<dbReference type="Pfam" id="PF05960">
    <property type="entry name" value="DUF885"/>
    <property type="match status" value="1"/>
</dbReference>
<evidence type="ECO:0000313" key="3">
    <source>
        <dbReference type="Proteomes" id="UP000249254"/>
    </source>
</evidence>
<dbReference type="PANTHER" id="PTHR33361:SF2">
    <property type="entry name" value="DUF885 DOMAIN-CONTAINING PROTEIN"/>
    <property type="match status" value="1"/>
</dbReference>
<feature type="signal peptide" evidence="1">
    <location>
        <begin position="1"/>
        <end position="26"/>
    </location>
</feature>
<evidence type="ECO:0000313" key="2">
    <source>
        <dbReference type="EMBL" id="RAK51749.1"/>
    </source>
</evidence>
<gene>
    <name evidence="2" type="ORF">DJ017_18125</name>
</gene>
<dbReference type="InterPro" id="IPR010281">
    <property type="entry name" value="DUF885"/>
</dbReference>
<dbReference type="AlphaFoldDB" id="A0A328AB02"/>
<dbReference type="PROSITE" id="PS51318">
    <property type="entry name" value="TAT"/>
    <property type="match status" value="1"/>
</dbReference>
<dbReference type="OrthoDB" id="9763405at2"/>
<protein>
    <submittedName>
        <fullName evidence="2">DUF885 domain-containing protein</fullName>
    </submittedName>
</protein>
<sequence length="612" mass="67160">MTTRRDLLAGAAALGAAAVVPKLATAATAAKPTGEAAKMYAMFDRFMAQAFRRSPELATSLGIDKGDLAWTKYELSDFSLTANAESKAINAGQLAELRTLDRKQLSGMDAVNYDTVEFTLDVQDEGSRKFQYGGVGAGAPYVVSQLTGAYQQMPDFLDTQHVIEAKGDADAYMARMEAFARLLDQEAEVARHDVALGVTPPDFVLDKALTQLKSFLAYTPDKAPMVASLLRRTKEKNIAGDWAAQAEGLYAEKVRPALARQAALLESLRPKAVHDAGVWRLPDGEDYYRVSLRQYTTANITPDEVHAMGLELVKSLGAQADVLMRKAGYAKGSVGERYRAMAKDPKQLYPNTDAGKEQLLKALNDKVKVVQAKLPGYFGQLPKAPLEIRRVPKAIEAGAPGGYYYSPSLDGKRPGIYWINLRDTAENPAWSLPTLTYHEGIPGHHLQLSLNNEAGDLPLIRKVIGFSGYSEGWALYAENLAVEMGMYDHDVLGHIGMIHDAMFRAVRLVVDSGMHHKRWSREQAVKYMVDNIGDNEATAVTEIERYCVWPGQASSYMVGKITWLNARERAKKALGPKFDIKKFHDAGLLAGGVPLTVLDRVIDDYVASTRKA</sequence>
<dbReference type="InterPro" id="IPR006311">
    <property type="entry name" value="TAT_signal"/>
</dbReference>
<dbReference type="PANTHER" id="PTHR33361">
    <property type="entry name" value="GLR0591 PROTEIN"/>
    <property type="match status" value="1"/>
</dbReference>
<comment type="caution">
    <text evidence="2">The sequence shown here is derived from an EMBL/GenBank/DDBJ whole genome shotgun (WGS) entry which is preliminary data.</text>
</comment>
<keyword evidence="3" id="KW-1185">Reference proteome</keyword>
<feature type="chain" id="PRO_5016389212" evidence="1">
    <location>
        <begin position="27"/>
        <end position="612"/>
    </location>
</feature>
<keyword evidence="1" id="KW-0732">Signal</keyword>
<dbReference type="EMBL" id="QFYQ01000002">
    <property type="protein sequence ID" value="RAK51749.1"/>
    <property type="molecule type" value="Genomic_DNA"/>
</dbReference>
<evidence type="ECO:0000256" key="1">
    <source>
        <dbReference type="SAM" id="SignalP"/>
    </source>
</evidence>
<reference evidence="3" key="1">
    <citation type="submission" date="2018-05" db="EMBL/GenBank/DDBJ databases">
        <authorList>
            <person name="Li X."/>
        </authorList>
    </citation>
    <scope>NUCLEOTIDE SEQUENCE [LARGE SCALE GENOMIC DNA]</scope>
    <source>
        <strain evidence="3">LX32</strain>
    </source>
</reference>